<dbReference type="EC" id="1.4.1.1" evidence="2"/>
<dbReference type="InterPro" id="IPR007886">
    <property type="entry name" value="AlaDH/PNT_N"/>
</dbReference>
<dbReference type="RefSeq" id="WP_005976332.1">
    <property type="nucleotide sequence ID" value="NZ_CABKNW010000001.1"/>
</dbReference>
<accession>A0AAX2J9D9</accession>
<evidence type="ECO:0000313" key="7">
    <source>
        <dbReference type="Proteomes" id="UP000249008"/>
    </source>
</evidence>
<dbReference type="SUPFAM" id="SSF52283">
    <property type="entry name" value="Formate/glycerate dehydrogenase catalytic domain-like"/>
    <property type="match status" value="1"/>
</dbReference>
<protein>
    <recommendedName>
        <fullName evidence="2">alanine dehydrogenase</fullName>
        <ecNumber evidence="2">1.4.1.1</ecNumber>
    </recommendedName>
</protein>
<keyword evidence="3 6" id="KW-0560">Oxidoreductase</keyword>
<dbReference type="SMART" id="SM01003">
    <property type="entry name" value="AlaDh_PNT_N"/>
    <property type="match status" value="1"/>
</dbReference>
<evidence type="ECO:0000313" key="6">
    <source>
        <dbReference type="EMBL" id="SQJ00485.1"/>
    </source>
</evidence>
<evidence type="ECO:0000256" key="1">
    <source>
        <dbReference type="ARBA" id="ARBA00005689"/>
    </source>
</evidence>
<dbReference type="Pfam" id="PF01262">
    <property type="entry name" value="AlaDh_PNT_C"/>
    <property type="match status" value="1"/>
</dbReference>
<name>A0AAX2J9D9_9FUSO</name>
<organism evidence="6 7">
    <name type="scientific">Fusobacterium ulcerans</name>
    <dbReference type="NCBI Taxonomy" id="861"/>
    <lineage>
        <taxon>Bacteria</taxon>
        <taxon>Fusobacteriati</taxon>
        <taxon>Fusobacteriota</taxon>
        <taxon>Fusobacteriia</taxon>
        <taxon>Fusobacteriales</taxon>
        <taxon>Fusobacteriaceae</taxon>
        <taxon>Fusobacterium</taxon>
    </lineage>
</organism>
<dbReference type="CDD" id="cd05305">
    <property type="entry name" value="L-AlaDH"/>
    <property type="match status" value="1"/>
</dbReference>
<gene>
    <name evidence="6" type="primary">ald2</name>
    <name evidence="6" type="ORF">NCTC12112_00765</name>
</gene>
<sequence>MKVGLLKDIKDGEFRTIMTPNEAAELVSLGAEVYVETGAGEGASFEDADYVKAGAKIAKDMKEIYATCDFVTKVKELEECEFDLLREGQIIFTCLHPAASKDEVDVLLKSKVIAFTAEDTHRYGSPNCEIAGKLGLLKGAEHLLRTNGGSGQLICGAGGAPAANILIIGAGLAGTGALQLAYGLGANITVMDINVKILRDLIERYPGINTMISNSANIKALMPNLDIIVNCVKWPKHRKDHLVTREMLSMMKKGSVIVDVSADVGGAIETYHHTTHENPTFVVDGIVHYGVDNIPGAASKTTSIAYAASVIEHFKSIVQNGVKEACRLNGYLRRSMTSYMGVLTHEETSAIQGREWVTPEEMLGLEEGTYSIAPKATSTSSKPTTCKK</sequence>
<proteinExistence type="inferred from homology"/>
<dbReference type="PANTHER" id="PTHR42795">
    <property type="entry name" value="ALANINE DEHYDROGENASE"/>
    <property type="match status" value="1"/>
</dbReference>
<dbReference type="InterPro" id="IPR008141">
    <property type="entry name" value="Ala_DH"/>
</dbReference>
<dbReference type="InterPro" id="IPR007698">
    <property type="entry name" value="AlaDH/PNT_NAD(H)-bd"/>
</dbReference>
<dbReference type="EMBL" id="LS483487">
    <property type="protein sequence ID" value="SQJ00485.1"/>
    <property type="molecule type" value="Genomic_DNA"/>
</dbReference>
<dbReference type="SMART" id="SM01002">
    <property type="entry name" value="AlaDh_PNT_C"/>
    <property type="match status" value="1"/>
</dbReference>
<dbReference type="GO" id="GO:0042853">
    <property type="term" value="P:L-alanine catabolic process"/>
    <property type="evidence" value="ECO:0007669"/>
    <property type="project" value="InterPro"/>
</dbReference>
<reference evidence="6 7" key="1">
    <citation type="submission" date="2018-06" db="EMBL/GenBank/DDBJ databases">
        <authorList>
            <consortium name="Pathogen Informatics"/>
            <person name="Doyle S."/>
        </authorList>
    </citation>
    <scope>NUCLEOTIDE SEQUENCE [LARGE SCALE GENOMIC DNA]</scope>
    <source>
        <strain evidence="6 7">NCTC12112</strain>
    </source>
</reference>
<dbReference type="AlphaFoldDB" id="A0AAX2J9D9"/>
<dbReference type="Proteomes" id="UP000249008">
    <property type="component" value="Chromosome 1"/>
</dbReference>
<dbReference type="InterPro" id="IPR036291">
    <property type="entry name" value="NAD(P)-bd_dom_sf"/>
</dbReference>
<dbReference type="PANTHER" id="PTHR42795:SF1">
    <property type="entry name" value="ALANINE DEHYDROGENASE"/>
    <property type="match status" value="1"/>
</dbReference>
<feature type="domain" description="Alanine dehydrogenase/pyridine nucleotide transhydrogenase NAD(H)-binding" evidence="4">
    <location>
        <begin position="143"/>
        <end position="290"/>
    </location>
</feature>
<feature type="domain" description="Alanine dehydrogenase/pyridine nucleotide transhydrogenase N-terminal" evidence="5">
    <location>
        <begin position="4"/>
        <end position="131"/>
    </location>
</feature>
<evidence type="ECO:0000259" key="4">
    <source>
        <dbReference type="SMART" id="SM01002"/>
    </source>
</evidence>
<dbReference type="Gene3D" id="3.40.50.720">
    <property type="entry name" value="NAD(P)-binding Rossmann-like Domain"/>
    <property type="match status" value="2"/>
</dbReference>
<evidence type="ECO:0000259" key="5">
    <source>
        <dbReference type="SMART" id="SM01003"/>
    </source>
</evidence>
<evidence type="ECO:0000256" key="3">
    <source>
        <dbReference type="ARBA" id="ARBA00023002"/>
    </source>
</evidence>
<comment type="similarity">
    <text evidence="1">Belongs to the AlaDH/PNT family.</text>
</comment>
<dbReference type="GeneID" id="78455351"/>
<dbReference type="SUPFAM" id="SSF51735">
    <property type="entry name" value="NAD(P)-binding Rossmann-fold domains"/>
    <property type="match status" value="1"/>
</dbReference>
<dbReference type="GO" id="GO:0000286">
    <property type="term" value="F:alanine dehydrogenase activity"/>
    <property type="evidence" value="ECO:0007669"/>
    <property type="project" value="UniProtKB-EC"/>
</dbReference>
<dbReference type="Pfam" id="PF05222">
    <property type="entry name" value="AlaDh_PNT_N"/>
    <property type="match status" value="1"/>
</dbReference>
<dbReference type="GO" id="GO:0005886">
    <property type="term" value="C:plasma membrane"/>
    <property type="evidence" value="ECO:0007669"/>
    <property type="project" value="TreeGrafter"/>
</dbReference>
<evidence type="ECO:0000256" key="2">
    <source>
        <dbReference type="ARBA" id="ARBA00012897"/>
    </source>
</evidence>
<dbReference type="KEGG" id="ful:C4N20_11045"/>